<evidence type="ECO:0000256" key="1">
    <source>
        <dbReference type="SAM" id="Phobius"/>
    </source>
</evidence>
<protein>
    <submittedName>
        <fullName evidence="2">Uncharacterized protein</fullName>
    </submittedName>
</protein>
<proteinExistence type="predicted"/>
<dbReference type="Proteomes" id="UP000654075">
    <property type="component" value="Unassembled WGS sequence"/>
</dbReference>
<sequence length="117" mass="12636">MIGLGLNRFDSFPGQTNFVNPQFACVVTDSLSQQPFSPCMTRLAARGTMVAYKAEVALPRMLSSLLSSSLLLLSLSLLLSSSLLSSSSLSLSLLLWLLLSLLLLAKKTATVQCREQI</sequence>
<dbReference type="AlphaFoldDB" id="A0A813FIZ2"/>
<accession>A0A813FIZ2</accession>
<comment type="caution">
    <text evidence="2">The sequence shown here is derived from an EMBL/GenBank/DDBJ whole genome shotgun (WGS) entry which is preliminary data.</text>
</comment>
<keyword evidence="1" id="KW-1133">Transmembrane helix</keyword>
<keyword evidence="3" id="KW-1185">Reference proteome</keyword>
<evidence type="ECO:0000313" key="2">
    <source>
        <dbReference type="EMBL" id="CAE8610501.1"/>
    </source>
</evidence>
<dbReference type="EMBL" id="CAJNNV010024708">
    <property type="protein sequence ID" value="CAE8610501.1"/>
    <property type="molecule type" value="Genomic_DNA"/>
</dbReference>
<feature type="transmembrane region" description="Helical" evidence="1">
    <location>
        <begin position="62"/>
        <end position="81"/>
    </location>
</feature>
<keyword evidence="1" id="KW-0812">Transmembrane</keyword>
<evidence type="ECO:0000313" key="3">
    <source>
        <dbReference type="Proteomes" id="UP000654075"/>
    </source>
</evidence>
<keyword evidence="1" id="KW-0472">Membrane</keyword>
<gene>
    <name evidence="2" type="ORF">PGLA1383_LOCUS28318</name>
</gene>
<organism evidence="2 3">
    <name type="scientific">Polarella glacialis</name>
    <name type="common">Dinoflagellate</name>
    <dbReference type="NCBI Taxonomy" id="89957"/>
    <lineage>
        <taxon>Eukaryota</taxon>
        <taxon>Sar</taxon>
        <taxon>Alveolata</taxon>
        <taxon>Dinophyceae</taxon>
        <taxon>Suessiales</taxon>
        <taxon>Suessiaceae</taxon>
        <taxon>Polarella</taxon>
    </lineage>
</organism>
<reference evidence="2" key="1">
    <citation type="submission" date="2021-02" db="EMBL/GenBank/DDBJ databases">
        <authorList>
            <person name="Dougan E. K."/>
            <person name="Rhodes N."/>
            <person name="Thang M."/>
            <person name="Chan C."/>
        </authorList>
    </citation>
    <scope>NUCLEOTIDE SEQUENCE</scope>
</reference>
<feature type="transmembrane region" description="Helical" evidence="1">
    <location>
        <begin position="87"/>
        <end position="105"/>
    </location>
</feature>
<name>A0A813FIZ2_POLGL</name>